<evidence type="ECO:0000313" key="1">
    <source>
        <dbReference type="EMBL" id="GBN06839.1"/>
    </source>
</evidence>
<evidence type="ECO:0000313" key="2">
    <source>
        <dbReference type="Proteomes" id="UP000499080"/>
    </source>
</evidence>
<sequence length="220" mass="24736">METEGRIIMAIIGLGPTPPAGGTSCYRNGGNATPRTIIVHTREMRPRLSIWRLLILPLVAPLSRWDKEGYICLWIVLVDGGRRNFDQIRRSSGAWLGKPRVANDSYLWTAAGGIPTSFAVPSARGLASLETLRIHTCGRWRVELRPASPFPWPVAWQASSRKRFLLVDGGRWNSDQIHRSLGAWLGKPRVASDSYLWTVEFRPVSPLPRRVAWQDSVPLY</sequence>
<protein>
    <submittedName>
        <fullName evidence="1">Uncharacterized protein</fullName>
    </submittedName>
</protein>
<proteinExistence type="predicted"/>
<reference evidence="1 2" key="1">
    <citation type="journal article" date="2019" name="Sci. Rep.">
        <title>Orb-weaving spider Araneus ventricosus genome elucidates the spidroin gene catalogue.</title>
        <authorList>
            <person name="Kono N."/>
            <person name="Nakamura H."/>
            <person name="Ohtoshi R."/>
            <person name="Moran D.A.P."/>
            <person name="Shinohara A."/>
            <person name="Yoshida Y."/>
            <person name="Fujiwara M."/>
            <person name="Mori M."/>
            <person name="Tomita M."/>
            <person name="Arakawa K."/>
        </authorList>
    </citation>
    <scope>NUCLEOTIDE SEQUENCE [LARGE SCALE GENOMIC DNA]</scope>
</reference>
<dbReference type="AlphaFoldDB" id="A0A4Y2KXH1"/>
<name>A0A4Y2KXH1_ARAVE</name>
<dbReference type="Proteomes" id="UP000499080">
    <property type="component" value="Unassembled WGS sequence"/>
</dbReference>
<comment type="caution">
    <text evidence="1">The sequence shown here is derived from an EMBL/GenBank/DDBJ whole genome shotgun (WGS) entry which is preliminary data.</text>
</comment>
<organism evidence="1 2">
    <name type="scientific">Araneus ventricosus</name>
    <name type="common">Orbweaver spider</name>
    <name type="synonym">Epeira ventricosa</name>
    <dbReference type="NCBI Taxonomy" id="182803"/>
    <lineage>
        <taxon>Eukaryota</taxon>
        <taxon>Metazoa</taxon>
        <taxon>Ecdysozoa</taxon>
        <taxon>Arthropoda</taxon>
        <taxon>Chelicerata</taxon>
        <taxon>Arachnida</taxon>
        <taxon>Araneae</taxon>
        <taxon>Araneomorphae</taxon>
        <taxon>Entelegynae</taxon>
        <taxon>Araneoidea</taxon>
        <taxon>Araneidae</taxon>
        <taxon>Araneus</taxon>
    </lineage>
</organism>
<accession>A0A4Y2KXH1</accession>
<gene>
    <name evidence="1" type="ORF">AVEN_147312_1</name>
</gene>
<keyword evidence="2" id="KW-1185">Reference proteome</keyword>
<dbReference type="PROSITE" id="PS51257">
    <property type="entry name" value="PROKAR_LIPOPROTEIN"/>
    <property type="match status" value="1"/>
</dbReference>
<dbReference type="EMBL" id="BGPR01005104">
    <property type="protein sequence ID" value="GBN06839.1"/>
    <property type="molecule type" value="Genomic_DNA"/>
</dbReference>